<protein>
    <recommendedName>
        <fullName evidence="8 10">Proline iminopeptidase</fullName>
        <shortName evidence="8">PIP</shortName>
        <ecNumber evidence="8 10">3.4.11.5</ecNumber>
    </recommendedName>
    <alternativeName>
        <fullName evidence="8">Prolyl aminopeptidase</fullName>
    </alternativeName>
</protein>
<dbReference type="Proteomes" id="UP000675163">
    <property type="component" value="Unassembled WGS sequence"/>
</dbReference>
<dbReference type="PRINTS" id="PR00111">
    <property type="entry name" value="ABHYDROLASE"/>
</dbReference>
<dbReference type="GO" id="GO:0006508">
    <property type="term" value="P:proteolysis"/>
    <property type="evidence" value="ECO:0007669"/>
    <property type="project" value="UniProtKB-KW"/>
</dbReference>
<dbReference type="InterPro" id="IPR000073">
    <property type="entry name" value="AB_hydrolase_1"/>
</dbReference>
<evidence type="ECO:0000256" key="6">
    <source>
        <dbReference type="ARBA" id="ARBA00022670"/>
    </source>
</evidence>
<feature type="active site" evidence="9">
    <location>
        <position position="275"/>
    </location>
</feature>
<dbReference type="Gene3D" id="3.40.50.1820">
    <property type="entry name" value="alpha/beta hydrolase"/>
    <property type="match status" value="1"/>
</dbReference>
<dbReference type="InterPro" id="IPR005944">
    <property type="entry name" value="Pro_iminopeptidase"/>
</dbReference>
<keyword evidence="7 8" id="KW-0378">Hydrolase</keyword>
<evidence type="ECO:0000259" key="11">
    <source>
        <dbReference type="Pfam" id="PF00561"/>
    </source>
</evidence>
<evidence type="ECO:0000256" key="8">
    <source>
        <dbReference type="PIRNR" id="PIRNR006431"/>
    </source>
</evidence>
<evidence type="ECO:0000256" key="2">
    <source>
        <dbReference type="ARBA" id="ARBA00004496"/>
    </source>
</evidence>
<dbReference type="PANTHER" id="PTHR43722">
    <property type="entry name" value="PROLINE IMINOPEPTIDASE"/>
    <property type="match status" value="1"/>
</dbReference>
<dbReference type="Pfam" id="PF00561">
    <property type="entry name" value="Abhydrolase_1"/>
    <property type="match status" value="1"/>
</dbReference>
<dbReference type="InterPro" id="IPR002410">
    <property type="entry name" value="Peptidase_S33"/>
</dbReference>
<keyword evidence="13" id="KW-1185">Reference proteome</keyword>
<dbReference type="PIRSF" id="PIRSF006431">
    <property type="entry name" value="Pept_S33"/>
    <property type="match status" value="1"/>
</dbReference>
<dbReference type="RefSeq" id="WP_209705968.1">
    <property type="nucleotide sequence ID" value="NZ_JAFIDA010000001.1"/>
</dbReference>
<keyword evidence="6 8" id="KW-0645">Protease</keyword>
<evidence type="ECO:0000313" key="12">
    <source>
        <dbReference type="EMBL" id="MBP1327176.1"/>
    </source>
</evidence>
<dbReference type="EMBL" id="JAFIDA010000001">
    <property type="protein sequence ID" value="MBP1327176.1"/>
    <property type="molecule type" value="Genomic_DNA"/>
</dbReference>
<reference evidence="12" key="1">
    <citation type="submission" date="2021-02" db="EMBL/GenBank/DDBJ databases">
        <title>Sequencing the genomes of 1000 actinobacteria strains.</title>
        <authorList>
            <person name="Klenk H.-P."/>
        </authorList>
    </citation>
    <scope>NUCLEOTIDE SEQUENCE</scope>
    <source>
        <strain evidence="12">DSM 22850</strain>
    </source>
</reference>
<dbReference type="EC" id="3.4.11.5" evidence="8 10"/>
<evidence type="ECO:0000256" key="1">
    <source>
        <dbReference type="ARBA" id="ARBA00001585"/>
    </source>
</evidence>
<feature type="active site" description="Proton donor" evidence="9">
    <location>
        <position position="303"/>
    </location>
</feature>
<dbReference type="AlphaFoldDB" id="A0A940PZX2"/>
<dbReference type="GO" id="GO:0005737">
    <property type="term" value="C:cytoplasm"/>
    <property type="evidence" value="ECO:0007669"/>
    <property type="project" value="UniProtKB-SubCell"/>
</dbReference>
<dbReference type="PANTHER" id="PTHR43722:SF1">
    <property type="entry name" value="PROLINE IMINOPEPTIDASE"/>
    <property type="match status" value="1"/>
</dbReference>
<comment type="similarity">
    <text evidence="3 8 10">Belongs to the peptidase S33 family.</text>
</comment>
<keyword evidence="4 8" id="KW-0031">Aminopeptidase</keyword>
<feature type="active site" description="Nucleophile" evidence="9">
    <location>
        <position position="118"/>
    </location>
</feature>
<dbReference type="SUPFAM" id="SSF53474">
    <property type="entry name" value="alpha/beta-Hydrolases"/>
    <property type="match status" value="1"/>
</dbReference>
<name>A0A940PZX2_9MICO</name>
<feature type="domain" description="AB hydrolase-1" evidence="11">
    <location>
        <begin position="38"/>
        <end position="307"/>
    </location>
</feature>
<dbReference type="PRINTS" id="PR00793">
    <property type="entry name" value="PROAMNOPTASE"/>
</dbReference>
<evidence type="ECO:0000256" key="3">
    <source>
        <dbReference type="ARBA" id="ARBA00010088"/>
    </source>
</evidence>
<dbReference type="InterPro" id="IPR029058">
    <property type="entry name" value="AB_hydrolase_fold"/>
</dbReference>
<organism evidence="12 13">
    <name type="scientific">Leucobacter exalbidus</name>
    <dbReference type="NCBI Taxonomy" id="662960"/>
    <lineage>
        <taxon>Bacteria</taxon>
        <taxon>Bacillati</taxon>
        <taxon>Actinomycetota</taxon>
        <taxon>Actinomycetes</taxon>
        <taxon>Micrococcales</taxon>
        <taxon>Microbacteriaceae</taxon>
        <taxon>Leucobacter</taxon>
    </lineage>
</organism>
<evidence type="ECO:0000256" key="7">
    <source>
        <dbReference type="ARBA" id="ARBA00022801"/>
    </source>
</evidence>
<comment type="subcellular location">
    <subcellularLocation>
        <location evidence="2 8">Cytoplasm</location>
    </subcellularLocation>
</comment>
<comment type="caution">
    <text evidence="12">The sequence shown here is derived from an EMBL/GenBank/DDBJ whole genome shotgun (WGS) entry which is preliminary data.</text>
</comment>
<comment type="catalytic activity">
    <reaction evidence="1 8 10">
        <text>Release of N-terminal proline from a peptide.</text>
        <dbReference type="EC" id="3.4.11.5"/>
    </reaction>
</comment>
<evidence type="ECO:0000256" key="10">
    <source>
        <dbReference type="RuleBase" id="RU003421"/>
    </source>
</evidence>
<evidence type="ECO:0000256" key="9">
    <source>
        <dbReference type="PIRSR" id="PIRSR006431-1"/>
    </source>
</evidence>
<gene>
    <name evidence="12" type="ORF">JOF28_002408</name>
</gene>
<accession>A0A940PZX2</accession>
<sequence length="331" mass="36524">MTELRSLYPPIEPYDHGMLAVGDGHEVYWEVCGNPAGKPVVFVHGGPGGGCGTDQRRFFDPEKYRIVLFDQRGCGRSLPHASDPAADLATNTTWHLVRDMELLREHCGFDAWQVFGGSWGSTLALAYAQTHPERVTELVLRGIFTLRKSELEWFYQTGASHLFPDVWEEYLAQIPEAERGDLMAAYHRRLFDVDPAVHVPAAVAWTVWENSTVHLHPDEAAIAEARADEAAAVAFARIENHFFMNGGFMEDGQLIRDAADKLAGIPGVIVQGRYDVCTPARTAWDLHRAWPEAEFEMVADAGHTALEPGNIDALVRATDRFAAAAGEGAGE</sequence>
<evidence type="ECO:0000256" key="5">
    <source>
        <dbReference type="ARBA" id="ARBA00022490"/>
    </source>
</evidence>
<evidence type="ECO:0000313" key="13">
    <source>
        <dbReference type="Proteomes" id="UP000675163"/>
    </source>
</evidence>
<dbReference type="NCBIfam" id="TIGR01249">
    <property type="entry name" value="pro_imino_pep_1"/>
    <property type="match status" value="1"/>
</dbReference>
<dbReference type="GO" id="GO:0004177">
    <property type="term" value="F:aminopeptidase activity"/>
    <property type="evidence" value="ECO:0007669"/>
    <property type="project" value="UniProtKB-UniRule"/>
</dbReference>
<keyword evidence="5 8" id="KW-0963">Cytoplasm</keyword>
<proteinExistence type="inferred from homology"/>
<evidence type="ECO:0000256" key="4">
    <source>
        <dbReference type="ARBA" id="ARBA00022438"/>
    </source>
</evidence>